<gene>
    <name evidence="3" type="ORF">MKW98_011055</name>
</gene>
<organism evidence="3 4">
    <name type="scientific">Papaver atlanticum</name>
    <dbReference type="NCBI Taxonomy" id="357466"/>
    <lineage>
        <taxon>Eukaryota</taxon>
        <taxon>Viridiplantae</taxon>
        <taxon>Streptophyta</taxon>
        <taxon>Embryophyta</taxon>
        <taxon>Tracheophyta</taxon>
        <taxon>Spermatophyta</taxon>
        <taxon>Magnoliopsida</taxon>
        <taxon>Ranunculales</taxon>
        <taxon>Papaveraceae</taxon>
        <taxon>Papaveroideae</taxon>
        <taxon>Papaver</taxon>
    </lineage>
</organism>
<dbReference type="PANTHER" id="PTHR21660">
    <property type="entry name" value="THIOESTERASE SUPERFAMILY MEMBER-RELATED"/>
    <property type="match status" value="1"/>
</dbReference>
<dbReference type="InterPro" id="IPR006683">
    <property type="entry name" value="Thioestr_dom"/>
</dbReference>
<reference evidence="3" key="1">
    <citation type="submission" date="2022-04" db="EMBL/GenBank/DDBJ databases">
        <title>A functionally conserved STORR gene fusion in Papaver species that diverged 16.8 million years ago.</title>
        <authorList>
            <person name="Catania T."/>
        </authorList>
    </citation>
    <scope>NUCLEOTIDE SEQUENCE</scope>
    <source>
        <strain evidence="3">S-188037</strain>
    </source>
</reference>
<dbReference type="Pfam" id="PF03061">
    <property type="entry name" value="4HBT"/>
    <property type="match status" value="1"/>
</dbReference>
<dbReference type="EMBL" id="JAJJMB010001160">
    <property type="protein sequence ID" value="KAI3958367.1"/>
    <property type="molecule type" value="Genomic_DNA"/>
</dbReference>
<dbReference type="InterPro" id="IPR029069">
    <property type="entry name" value="HotDog_dom_sf"/>
</dbReference>
<dbReference type="SUPFAM" id="SSF54637">
    <property type="entry name" value="Thioesterase/thiol ester dehydrase-isomerase"/>
    <property type="match status" value="1"/>
</dbReference>
<evidence type="ECO:0000313" key="3">
    <source>
        <dbReference type="EMBL" id="KAI3958367.1"/>
    </source>
</evidence>
<dbReference type="PANTHER" id="PTHR21660:SF12">
    <property type="entry name" value="OS07G0462700 PROTEIN"/>
    <property type="match status" value="1"/>
</dbReference>
<accession>A0AAD4TFF1</accession>
<keyword evidence="4" id="KW-1185">Reference proteome</keyword>
<feature type="domain" description="Thioesterase" evidence="2">
    <location>
        <begin position="89"/>
        <end position="165"/>
    </location>
</feature>
<comment type="caution">
    <text evidence="3">The sequence shown here is derived from an EMBL/GenBank/DDBJ whole genome shotgun (WGS) entry which is preliminary data.</text>
</comment>
<name>A0AAD4TFF1_9MAGN</name>
<proteinExistence type="inferred from homology"/>
<evidence type="ECO:0000313" key="4">
    <source>
        <dbReference type="Proteomes" id="UP001202328"/>
    </source>
</evidence>
<protein>
    <recommendedName>
        <fullName evidence="2">Thioesterase domain-containing protein</fullName>
    </recommendedName>
</protein>
<dbReference type="AlphaFoldDB" id="A0AAD4TFF1"/>
<dbReference type="Proteomes" id="UP001202328">
    <property type="component" value="Unassembled WGS sequence"/>
</dbReference>
<dbReference type="CDD" id="cd03443">
    <property type="entry name" value="PaaI_thioesterase"/>
    <property type="match status" value="1"/>
</dbReference>
<sequence>MSKPTSNLQISSPSSYSSIISPEYSTENYLSWIYNTYLFFKRATVTLPDYSVKNGFLSDIIRDLIKTDRLERGRVTCFFTVKSSVVNTYGTLHGGAVGVIAELMAVACARTVVAKDKDLFLGELSISYLAAAGVNVELEIDGRVARSGRNVTTTSVDFRIKESRKMVYSARATFYGTPTSNL</sequence>
<dbReference type="Gene3D" id="3.10.129.10">
    <property type="entry name" value="Hotdog Thioesterase"/>
    <property type="match status" value="1"/>
</dbReference>
<dbReference type="InterPro" id="IPR039298">
    <property type="entry name" value="ACOT13"/>
</dbReference>
<evidence type="ECO:0000256" key="1">
    <source>
        <dbReference type="ARBA" id="ARBA00008324"/>
    </source>
</evidence>
<evidence type="ECO:0000259" key="2">
    <source>
        <dbReference type="Pfam" id="PF03061"/>
    </source>
</evidence>
<dbReference type="GO" id="GO:0047617">
    <property type="term" value="F:fatty acyl-CoA hydrolase activity"/>
    <property type="evidence" value="ECO:0007669"/>
    <property type="project" value="InterPro"/>
</dbReference>
<comment type="similarity">
    <text evidence="1">Belongs to the thioesterase PaaI family.</text>
</comment>